<dbReference type="PANTHER" id="PTHR42804">
    <property type="entry name" value="ALDEHYDE DEHYDROGENASE"/>
    <property type="match status" value="1"/>
</dbReference>
<evidence type="ECO:0000256" key="3">
    <source>
        <dbReference type="PROSITE-ProRule" id="PRU10007"/>
    </source>
</evidence>
<feature type="coiled-coil region" evidence="5">
    <location>
        <begin position="66"/>
        <end position="100"/>
    </location>
</feature>
<dbReference type="InterPro" id="IPR029510">
    <property type="entry name" value="Ald_DH_CS_GLU"/>
</dbReference>
<keyword evidence="5" id="KW-0175">Coiled coil</keyword>
<dbReference type="Gene3D" id="3.40.605.10">
    <property type="entry name" value="Aldehyde Dehydrogenase, Chain A, domain 1"/>
    <property type="match status" value="1"/>
</dbReference>
<evidence type="ECO:0000256" key="1">
    <source>
        <dbReference type="ARBA" id="ARBA00009986"/>
    </source>
</evidence>
<evidence type="ECO:0000256" key="2">
    <source>
        <dbReference type="ARBA" id="ARBA00023002"/>
    </source>
</evidence>
<evidence type="ECO:0000259" key="6">
    <source>
        <dbReference type="Pfam" id="PF00171"/>
    </source>
</evidence>
<dbReference type="InterPro" id="IPR016161">
    <property type="entry name" value="Ald_DH/histidinol_DH"/>
</dbReference>
<sequence length="500" mass="53442">MAEQSRVHFESRMLIDGKLVDGEAGTFTNINPANEDVLGEVSDASKADMNRAIDAARRSFDDTAWSTDHQLRKRCLEQLHEALEREVEELREELICEVGAPRAVTHGPQLDAPLADGLKYPARLIETFPWETDLGDTVVSVTGVNTTRKVWHEPVGVVGAIVPWNFPFEVAVNKLGQALAAGNTVVLKPAPDTPFNATRLGRLIAENTDIPAGVVNVVTASDHLVGEELTLSPKVDMISFTGSTAVGKRIMEKGAATMKRLFLELGGKSATIVLEDLEDAAFNSACLIGIGPLLHAGQGCAAPTRMLLPRSRYDEGVAILKAIYENIAPGDPQDPGTLCGPVISAKQQSRILGYIRTGVDEGATMLVGSTEAPTASDLYTKGFWVNPTLFTDVDNSMTIAQEEIFGPVLVVIPYEDEDDAVRIANDSPYGLAGNVMSGSLDRSLAVARRLRAGFIGLNGTAGYGADTPFGGYKNSGVGRQNGVVGFSQYTEVKSVAYPAQ</sequence>
<organism evidence="7 8">
    <name type="scientific">Mycolicibacterium boenickei</name>
    <dbReference type="NCBI Taxonomy" id="146017"/>
    <lineage>
        <taxon>Bacteria</taxon>
        <taxon>Bacillati</taxon>
        <taxon>Actinomycetota</taxon>
        <taxon>Actinomycetes</taxon>
        <taxon>Mycobacteriales</taxon>
        <taxon>Mycobacteriaceae</taxon>
        <taxon>Mycolicibacterium</taxon>
    </lineage>
</organism>
<comment type="similarity">
    <text evidence="1 4">Belongs to the aldehyde dehydrogenase family.</text>
</comment>
<name>A0AAX3A2S4_9MYCO</name>
<protein>
    <submittedName>
        <fullName evidence="7">Aldehyde dehydrogenase family protein</fullName>
    </submittedName>
</protein>
<dbReference type="RefSeq" id="WP_077741508.1">
    <property type="nucleotide sequence ID" value="NZ_AP022579.1"/>
</dbReference>
<dbReference type="Gene3D" id="3.40.309.10">
    <property type="entry name" value="Aldehyde Dehydrogenase, Chain A, domain 2"/>
    <property type="match status" value="1"/>
</dbReference>
<dbReference type="GO" id="GO:0016620">
    <property type="term" value="F:oxidoreductase activity, acting on the aldehyde or oxo group of donors, NAD or NADP as acceptor"/>
    <property type="evidence" value="ECO:0007669"/>
    <property type="project" value="InterPro"/>
</dbReference>
<dbReference type="InterPro" id="IPR016163">
    <property type="entry name" value="Ald_DH_C"/>
</dbReference>
<dbReference type="CDD" id="cd07089">
    <property type="entry name" value="ALDH_CddD-AldA-like"/>
    <property type="match status" value="1"/>
</dbReference>
<proteinExistence type="inferred from homology"/>
<dbReference type="InterPro" id="IPR016162">
    <property type="entry name" value="Ald_DH_N"/>
</dbReference>
<keyword evidence="2 4" id="KW-0560">Oxidoreductase</keyword>
<dbReference type="PANTHER" id="PTHR42804:SF1">
    <property type="entry name" value="ALDEHYDE DEHYDROGENASE-RELATED"/>
    <property type="match status" value="1"/>
</dbReference>
<accession>A0AAX3A2S4</accession>
<dbReference type="FunFam" id="3.40.605.10:FF:000007">
    <property type="entry name" value="NAD/NADP-dependent betaine aldehyde dehydrogenase"/>
    <property type="match status" value="1"/>
</dbReference>
<evidence type="ECO:0000256" key="4">
    <source>
        <dbReference type="RuleBase" id="RU003345"/>
    </source>
</evidence>
<dbReference type="PROSITE" id="PS00687">
    <property type="entry name" value="ALDEHYDE_DEHYDR_GLU"/>
    <property type="match status" value="1"/>
</dbReference>
<reference evidence="7 8" key="1">
    <citation type="journal article" date="2022" name="BMC Genomics">
        <title>Comparative genome analysis of mycobacteria focusing on tRNA and non-coding RNA.</title>
        <authorList>
            <person name="Behra P.R.K."/>
            <person name="Pettersson B.M.F."/>
            <person name="Ramesh M."/>
            <person name="Das S."/>
            <person name="Dasgupta S."/>
            <person name="Kirsebom L.A."/>
        </authorList>
    </citation>
    <scope>NUCLEOTIDE SEQUENCE [LARGE SCALE GENOMIC DNA]</scope>
    <source>
        <strain evidence="7 8">DSM 44677</strain>
    </source>
</reference>
<evidence type="ECO:0000313" key="7">
    <source>
        <dbReference type="EMBL" id="UNC01639.1"/>
    </source>
</evidence>
<gene>
    <name evidence="7" type="ORF">H5U98_09820</name>
</gene>
<dbReference type="Proteomes" id="UP001162885">
    <property type="component" value="Chromosome"/>
</dbReference>
<evidence type="ECO:0000313" key="8">
    <source>
        <dbReference type="Proteomes" id="UP001162885"/>
    </source>
</evidence>
<dbReference type="InterPro" id="IPR015590">
    <property type="entry name" value="Aldehyde_DH_dom"/>
</dbReference>
<dbReference type="AlphaFoldDB" id="A0AAX3A2S4"/>
<dbReference type="SUPFAM" id="SSF53720">
    <property type="entry name" value="ALDH-like"/>
    <property type="match status" value="1"/>
</dbReference>
<dbReference type="Pfam" id="PF00171">
    <property type="entry name" value="Aldedh"/>
    <property type="match status" value="1"/>
</dbReference>
<feature type="active site" evidence="3">
    <location>
        <position position="264"/>
    </location>
</feature>
<dbReference type="EMBL" id="CP060016">
    <property type="protein sequence ID" value="UNC01639.1"/>
    <property type="molecule type" value="Genomic_DNA"/>
</dbReference>
<evidence type="ECO:0000256" key="5">
    <source>
        <dbReference type="SAM" id="Coils"/>
    </source>
</evidence>
<feature type="domain" description="Aldehyde dehydrogenase" evidence="6">
    <location>
        <begin position="21"/>
        <end position="495"/>
    </location>
</feature>